<dbReference type="PANTHER" id="PTHR35846:SF3">
    <property type="entry name" value="RGS DOMAIN-CONTAINING PROTEIN"/>
    <property type="match status" value="1"/>
</dbReference>
<reference evidence="2" key="1">
    <citation type="submission" date="2022-07" db="EMBL/GenBank/DDBJ databases">
        <title>Chromosome-level genome of Muraenolepis orangiensis.</title>
        <authorList>
            <person name="Kim J."/>
        </authorList>
    </citation>
    <scope>NUCLEOTIDE SEQUENCE</scope>
    <source>
        <strain evidence="2">KU_S4_2022</strain>
        <tissue evidence="2">Muscle</tissue>
    </source>
</reference>
<accession>A0A9Q0EVW9</accession>
<gene>
    <name evidence="2" type="ORF">NHX12_020758</name>
</gene>
<evidence type="ECO:0000313" key="2">
    <source>
        <dbReference type="EMBL" id="KAJ3612483.1"/>
    </source>
</evidence>
<sequence length="250" mass="27813">MLDLLYSHESHGVIVYTTLSLQRNTALPGHETHWTLDTGHNTLDTGHKTLDTGHKTLDTGRNTLDTRHNTLDTGHKTLDTGQKTLDTRHNTLDTGHNTLDTRHNTLDTTHWTLDKRHWTQHTGDWTQHTGHWTQDTGHWSLDTGHWRMIMRCTVDLLVPKLESVKLTNSQRETPGRPSGTTEVVLIPRGEEHPGFAGGNPFDLRPPLLRPDSSFLESSQAVDGPCIQPTALSVPAGARQSALTVNTNSSC</sequence>
<dbReference type="AlphaFoldDB" id="A0A9Q0EVW9"/>
<organism evidence="2 3">
    <name type="scientific">Muraenolepis orangiensis</name>
    <name type="common">Patagonian moray cod</name>
    <dbReference type="NCBI Taxonomy" id="630683"/>
    <lineage>
        <taxon>Eukaryota</taxon>
        <taxon>Metazoa</taxon>
        <taxon>Chordata</taxon>
        <taxon>Craniata</taxon>
        <taxon>Vertebrata</taxon>
        <taxon>Euteleostomi</taxon>
        <taxon>Actinopterygii</taxon>
        <taxon>Neopterygii</taxon>
        <taxon>Teleostei</taxon>
        <taxon>Neoteleostei</taxon>
        <taxon>Acanthomorphata</taxon>
        <taxon>Zeiogadaria</taxon>
        <taxon>Gadariae</taxon>
        <taxon>Gadiformes</taxon>
        <taxon>Muraenolepidoidei</taxon>
        <taxon>Muraenolepididae</taxon>
        <taxon>Muraenolepis</taxon>
    </lineage>
</organism>
<dbReference type="Proteomes" id="UP001148018">
    <property type="component" value="Unassembled WGS sequence"/>
</dbReference>
<dbReference type="EMBL" id="JANIIK010000036">
    <property type="protein sequence ID" value="KAJ3612483.1"/>
    <property type="molecule type" value="Genomic_DNA"/>
</dbReference>
<protein>
    <submittedName>
        <fullName evidence="2">Uncharacterized protein</fullName>
    </submittedName>
</protein>
<comment type="caution">
    <text evidence="2">The sequence shown here is derived from an EMBL/GenBank/DDBJ whole genome shotgun (WGS) entry which is preliminary data.</text>
</comment>
<evidence type="ECO:0000256" key="1">
    <source>
        <dbReference type="SAM" id="MobiDB-lite"/>
    </source>
</evidence>
<dbReference type="OrthoDB" id="10255512at2759"/>
<name>A0A9Q0EVW9_9TELE</name>
<feature type="region of interest" description="Disordered" evidence="1">
    <location>
        <begin position="60"/>
        <end position="81"/>
    </location>
</feature>
<proteinExistence type="predicted"/>
<evidence type="ECO:0000313" key="3">
    <source>
        <dbReference type="Proteomes" id="UP001148018"/>
    </source>
</evidence>
<keyword evidence="3" id="KW-1185">Reference proteome</keyword>
<dbReference type="PANTHER" id="PTHR35846">
    <property type="entry name" value="PROTEIN CBG05131"/>
    <property type="match status" value="1"/>
</dbReference>
<feature type="compositionally biased region" description="Basic and acidic residues" evidence="1">
    <location>
        <begin position="60"/>
        <end position="78"/>
    </location>
</feature>